<dbReference type="FunFam" id="3.30.40.10:FF:000105">
    <property type="entry name" value="WD repeat and FYVE domain-containing protein 2"/>
    <property type="match status" value="1"/>
</dbReference>
<dbReference type="CDD" id="cd15718">
    <property type="entry name" value="FYVE_WDFY1_like"/>
    <property type="match status" value="1"/>
</dbReference>
<accession>A0A6F9DXB2</accession>
<dbReference type="PROSITE" id="PS50082">
    <property type="entry name" value="WD_REPEATS_2"/>
    <property type="match status" value="4"/>
</dbReference>
<reference evidence="11" key="1">
    <citation type="submission" date="2020-04" db="EMBL/GenBank/DDBJ databases">
        <authorList>
            <person name="Neveu A P."/>
        </authorList>
    </citation>
    <scope>NUCLEOTIDE SEQUENCE</scope>
    <source>
        <tissue evidence="11">Whole embryo</tissue>
    </source>
</reference>
<dbReference type="SMART" id="SM00320">
    <property type="entry name" value="WD40"/>
    <property type="match status" value="5"/>
</dbReference>
<keyword evidence="4" id="KW-0677">Repeat</keyword>
<keyword evidence="6 8" id="KW-0863">Zinc-finger</keyword>
<evidence type="ECO:0000256" key="8">
    <source>
        <dbReference type="PROSITE-ProRule" id="PRU00091"/>
    </source>
</evidence>
<evidence type="ECO:0000256" key="1">
    <source>
        <dbReference type="ARBA" id="ARBA00004412"/>
    </source>
</evidence>
<name>A0A6F9DXB2_9ASCI</name>
<comment type="subcellular location">
    <subcellularLocation>
        <location evidence="1">Early endosome</location>
    </subcellularLocation>
</comment>
<protein>
    <submittedName>
        <fullName evidence="11">ZF(FYVE)-1 WD repeat and FYVE domain-containing protein 2</fullName>
    </submittedName>
</protein>
<dbReference type="InterPro" id="IPR001680">
    <property type="entry name" value="WD40_rpt"/>
</dbReference>
<dbReference type="AlphaFoldDB" id="A0A6F9DXB2"/>
<keyword evidence="5" id="KW-0967">Endosome</keyword>
<dbReference type="InterPro" id="IPR019775">
    <property type="entry name" value="WD40_repeat_CS"/>
</dbReference>
<dbReference type="PROSITE" id="PS50178">
    <property type="entry name" value="ZF_FYVE"/>
    <property type="match status" value="1"/>
</dbReference>
<dbReference type="PROSITE" id="PS00678">
    <property type="entry name" value="WD_REPEATS_1"/>
    <property type="match status" value="3"/>
</dbReference>
<dbReference type="GO" id="GO:0005769">
    <property type="term" value="C:early endosome"/>
    <property type="evidence" value="ECO:0007669"/>
    <property type="project" value="UniProtKB-SubCell"/>
</dbReference>
<dbReference type="SUPFAM" id="SSF50978">
    <property type="entry name" value="WD40 repeat-like"/>
    <property type="match status" value="1"/>
</dbReference>
<dbReference type="SMART" id="SM00064">
    <property type="entry name" value="FYVE"/>
    <property type="match status" value="1"/>
</dbReference>
<proteinExistence type="evidence at transcript level"/>
<keyword evidence="2 9" id="KW-0853">WD repeat</keyword>
<dbReference type="PROSITE" id="PS50294">
    <property type="entry name" value="WD_REPEATS_REGION"/>
    <property type="match status" value="2"/>
</dbReference>
<feature type="repeat" description="WD" evidence="9">
    <location>
        <begin position="196"/>
        <end position="237"/>
    </location>
</feature>
<feature type="repeat" description="WD" evidence="9">
    <location>
        <begin position="239"/>
        <end position="273"/>
    </location>
</feature>
<dbReference type="SUPFAM" id="SSF57903">
    <property type="entry name" value="FYVE/PHD zinc finger"/>
    <property type="match status" value="1"/>
</dbReference>
<dbReference type="EMBL" id="LR791816">
    <property type="protein sequence ID" value="CAB3267678.1"/>
    <property type="molecule type" value="mRNA"/>
</dbReference>
<keyword evidence="7" id="KW-0862">Zinc</keyword>
<evidence type="ECO:0000256" key="5">
    <source>
        <dbReference type="ARBA" id="ARBA00022753"/>
    </source>
</evidence>
<evidence type="ECO:0000256" key="7">
    <source>
        <dbReference type="ARBA" id="ARBA00022833"/>
    </source>
</evidence>
<keyword evidence="3" id="KW-0479">Metal-binding</keyword>
<evidence type="ECO:0000256" key="9">
    <source>
        <dbReference type="PROSITE-ProRule" id="PRU00221"/>
    </source>
</evidence>
<sequence>MAAAIKTKPQERQPVLLNRIEDDTQDIVTAAVFTPNEEGVITISEDKSIRIWLKRESGQYWPSVCHFQTSPCSVLYFAKDSKLLFVGQDNGNIDEFQVSDDYNQLIHKRKYLAHQREVTGCVYAHQNEVLVASGKDKYITWHLTKNGQRLGGYQTASVPNCLQYDAQSYYVFAGLNNGEITILKLDKNDCKLVTSLKGHSGAISCLCWDPAGEILYSGSSDKAVILWDIGSNKGTAIELQGHHGKVTSLHYSANTRQLLSTGDDGSLVVWNMEIKRHETPIWQEGNQCTKCKQPFFWNFKQMWSDKTIGLRQHHCRKCGIAVCASCSSSRTTIPLYGFEFEVRVCEECFQSVTEQDRAPTATFHDLKHNVINSYPDWSRSWLVTSGSDRTLRLWDLKQIVTK</sequence>
<organism evidence="11">
    <name type="scientific">Phallusia mammillata</name>
    <dbReference type="NCBI Taxonomy" id="59560"/>
    <lineage>
        <taxon>Eukaryota</taxon>
        <taxon>Metazoa</taxon>
        <taxon>Chordata</taxon>
        <taxon>Tunicata</taxon>
        <taxon>Ascidiacea</taxon>
        <taxon>Phlebobranchia</taxon>
        <taxon>Ascidiidae</taxon>
        <taxon>Phallusia</taxon>
    </lineage>
</organism>
<evidence type="ECO:0000256" key="2">
    <source>
        <dbReference type="ARBA" id="ARBA00022574"/>
    </source>
</evidence>
<dbReference type="Gene3D" id="3.30.40.10">
    <property type="entry name" value="Zinc/RING finger domain, C3HC4 (zinc finger)"/>
    <property type="match status" value="1"/>
</dbReference>
<dbReference type="InterPro" id="IPR042234">
    <property type="entry name" value="WDFY1/WDFY2"/>
</dbReference>
<dbReference type="PANTHER" id="PTHR46189:SF1">
    <property type="entry name" value="LD41958P"/>
    <property type="match status" value="1"/>
</dbReference>
<evidence type="ECO:0000259" key="10">
    <source>
        <dbReference type="PROSITE" id="PS50178"/>
    </source>
</evidence>
<dbReference type="InterPro" id="IPR013083">
    <property type="entry name" value="Znf_RING/FYVE/PHD"/>
</dbReference>
<dbReference type="InterPro" id="IPR020472">
    <property type="entry name" value="WD40_PAC1"/>
</dbReference>
<dbReference type="InterPro" id="IPR011011">
    <property type="entry name" value="Znf_FYVE_PHD"/>
</dbReference>
<feature type="domain" description="FYVE-type" evidence="10">
    <location>
        <begin position="282"/>
        <end position="353"/>
    </location>
</feature>
<evidence type="ECO:0000256" key="3">
    <source>
        <dbReference type="ARBA" id="ARBA00022723"/>
    </source>
</evidence>
<dbReference type="Gene3D" id="2.130.10.10">
    <property type="entry name" value="YVTN repeat-like/Quinoprotein amine dehydrogenase"/>
    <property type="match status" value="2"/>
</dbReference>
<evidence type="ECO:0000256" key="6">
    <source>
        <dbReference type="ARBA" id="ARBA00022771"/>
    </source>
</evidence>
<evidence type="ECO:0000256" key="4">
    <source>
        <dbReference type="ARBA" id="ARBA00022737"/>
    </source>
</evidence>
<feature type="repeat" description="WD" evidence="9">
    <location>
        <begin position="21"/>
        <end position="52"/>
    </location>
</feature>
<feature type="repeat" description="WD" evidence="9">
    <location>
        <begin position="382"/>
        <end position="397"/>
    </location>
</feature>
<dbReference type="GO" id="GO:0008270">
    <property type="term" value="F:zinc ion binding"/>
    <property type="evidence" value="ECO:0007669"/>
    <property type="project" value="UniProtKB-KW"/>
</dbReference>
<evidence type="ECO:0000313" key="11">
    <source>
        <dbReference type="EMBL" id="CAB3267678.1"/>
    </source>
</evidence>
<gene>
    <name evidence="11" type="primary">Wdfy2</name>
</gene>
<dbReference type="Pfam" id="PF00400">
    <property type="entry name" value="WD40"/>
    <property type="match status" value="4"/>
</dbReference>
<dbReference type="PANTHER" id="PTHR46189">
    <property type="entry name" value="LD41958P"/>
    <property type="match status" value="1"/>
</dbReference>
<dbReference type="InterPro" id="IPR000306">
    <property type="entry name" value="Znf_FYVE"/>
</dbReference>
<dbReference type="Pfam" id="PF01363">
    <property type="entry name" value="FYVE"/>
    <property type="match status" value="1"/>
</dbReference>
<dbReference type="InterPro" id="IPR036322">
    <property type="entry name" value="WD40_repeat_dom_sf"/>
</dbReference>
<dbReference type="InterPro" id="IPR017455">
    <property type="entry name" value="Znf_FYVE-rel"/>
</dbReference>
<dbReference type="InterPro" id="IPR015943">
    <property type="entry name" value="WD40/YVTN_repeat-like_dom_sf"/>
</dbReference>
<dbReference type="PRINTS" id="PR00320">
    <property type="entry name" value="GPROTEINBRPT"/>
</dbReference>